<comment type="caution">
    <text evidence="13">The sequence shown here is derived from an EMBL/GenBank/DDBJ whole genome shotgun (WGS) entry which is preliminary data.</text>
</comment>
<evidence type="ECO:0000256" key="8">
    <source>
        <dbReference type="ARBA" id="ARBA00022989"/>
    </source>
</evidence>
<keyword evidence="9 12" id="KW-0472">Membrane</keyword>
<protein>
    <recommendedName>
        <fullName evidence="4">Undecaprenyl-diphosphatase</fullName>
        <ecNumber evidence="3">3.6.1.27</ecNumber>
    </recommendedName>
    <alternativeName>
        <fullName evidence="10">Undecaprenyl pyrophosphate phosphatase</fullName>
    </alternativeName>
</protein>
<organism evidence="13">
    <name type="scientific">marine sediment metagenome</name>
    <dbReference type="NCBI Taxonomy" id="412755"/>
    <lineage>
        <taxon>unclassified sequences</taxon>
        <taxon>metagenomes</taxon>
        <taxon>ecological metagenomes</taxon>
    </lineage>
</organism>
<dbReference type="GO" id="GO:0050380">
    <property type="term" value="F:undecaprenyl-diphosphatase activity"/>
    <property type="evidence" value="ECO:0007669"/>
    <property type="project" value="UniProtKB-EC"/>
</dbReference>
<dbReference type="EMBL" id="BARW01009466">
    <property type="protein sequence ID" value="GAI80807.1"/>
    <property type="molecule type" value="Genomic_DNA"/>
</dbReference>
<feature type="transmembrane region" description="Helical" evidence="12">
    <location>
        <begin position="208"/>
        <end position="229"/>
    </location>
</feature>
<dbReference type="InterPro" id="IPR003824">
    <property type="entry name" value="UppP"/>
</dbReference>
<name>X1RJ73_9ZZZZ</name>
<evidence type="ECO:0000256" key="2">
    <source>
        <dbReference type="ARBA" id="ARBA00010621"/>
    </source>
</evidence>
<dbReference type="AlphaFoldDB" id="X1RJ73"/>
<dbReference type="HAMAP" id="MF_01006">
    <property type="entry name" value="Undec_diphosphatase"/>
    <property type="match status" value="1"/>
</dbReference>
<feature type="transmembrane region" description="Helical" evidence="12">
    <location>
        <begin position="42"/>
        <end position="61"/>
    </location>
</feature>
<dbReference type="Pfam" id="PF02673">
    <property type="entry name" value="BacA"/>
    <property type="match status" value="1"/>
</dbReference>
<dbReference type="GO" id="GO:0005886">
    <property type="term" value="C:plasma membrane"/>
    <property type="evidence" value="ECO:0007669"/>
    <property type="project" value="UniProtKB-SubCell"/>
</dbReference>
<evidence type="ECO:0000256" key="4">
    <source>
        <dbReference type="ARBA" id="ARBA00021581"/>
    </source>
</evidence>
<reference evidence="13" key="1">
    <citation type="journal article" date="2014" name="Front. Microbiol.">
        <title>High frequency of phylogenetically diverse reductive dehalogenase-homologous genes in deep subseafloor sedimentary metagenomes.</title>
        <authorList>
            <person name="Kawai M."/>
            <person name="Futagami T."/>
            <person name="Toyoda A."/>
            <person name="Takaki Y."/>
            <person name="Nishi S."/>
            <person name="Hori S."/>
            <person name="Arai W."/>
            <person name="Tsubouchi T."/>
            <person name="Morono Y."/>
            <person name="Uchiyama I."/>
            <person name="Ito T."/>
            <person name="Fujiyama A."/>
            <person name="Inagaki F."/>
            <person name="Takami H."/>
        </authorList>
    </citation>
    <scope>NUCLEOTIDE SEQUENCE</scope>
    <source>
        <strain evidence="13">Expedition CK06-06</strain>
    </source>
</reference>
<evidence type="ECO:0000256" key="10">
    <source>
        <dbReference type="ARBA" id="ARBA00032707"/>
    </source>
</evidence>
<comment type="subcellular location">
    <subcellularLocation>
        <location evidence="1">Cell membrane</location>
        <topology evidence="1">Multi-pass membrane protein</topology>
    </subcellularLocation>
</comment>
<comment type="similarity">
    <text evidence="2">Belongs to the UppP family.</text>
</comment>
<evidence type="ECO:0000256" key="1">
    <source>
        <dbReference type="ARBA" id="ARBA00004651"/>
    </source>
</evidence>
<gene>
    <name evidence="13" type="ORF">S12H4_19027</name>
</gene>
<evidence type="ECO:0000256" key="5">
    <source>
        <dbReference type="ARBA" id="ARBA00022475"/>
    </source>
</evidence>
<feature type="transmembrane region" description="Helical" evidence="12">
    <location>
        <begin position="82"/>
        <end position="100"/>
    </location>
</feature>
<evidence type="ECO:0000256" key="11">
    <source>
        <dbReference type="ARBA" id="ARBA00047594"/>
    </source>
</evidence>
<dbReference type="PANTHER" id="PTHR30622">
    <property type="entry name" value="UNDECAPRENYL-DIPHOSPHATASE"/>
    <property type="match status" value="1"/>
</dbReference>
<evidence type="ECO:0000256" key="3">
    <source>
        <dbReference type="ARBA" id="ARBA00012374"/>
    </source>
</evidence>
<keyword evidence="8 12" id="KW-1133">Transmembrane helix</keyword>
<accession>X1RJ73</accession>
<sequence>MSWIEAIILGLVQGLTEFLPVSSSGHLELGKYFLNIESGNSLAFTVAVHGATVLSILIVFRKDIICLLKGSISFKWNMENQYILKIIISMIPVGILGFFFQENIEKFFTENIRFVGSMLVITAILLALSHFARAKNKKLNYLDAFIIGLSQGFAVLPGISRSGATIVTGLLLGIKKEEVAKFSFLMVVIPVIGANLKDVFSGDFTDAAGIGLMPIIIGFFTAFISFVAFPVHKIIKPSAKGSSVPACPTLIFL</sequence>
<feature type="transmembrane region" description="Helical" evidence="12">
    <location>
        <begin position="112"/>
        <end position="132"/>
    </location>
</feature>
<evidence type="ECO:0000256" key="7">
    <source>
        <dbReference type="ARBA" id="ARBA00022801"/>
    </source>
</evidence>
<evidence type="ECO:0000256" key="12">
    <source>
        <dbReference type="SAM" id="Phobius"/>
    </source>
</evidence>
<dbReference type="EC" id="3.6.1.27" evidence="3"/>
<evidence type="ECO:0000313" key="13">
    <source>
        <dbReference type="EMBL" id="GAI80807.1"/>
    </source>
</evidence>
<keyword evidence="7" id="KW-0378">Hydrolase</keyword>
<keyword evidence="5" id="KW-1003">Cell membrane</keyword>
<evidence type="ECO:0000256" key="9">
    <source>
        <dbReference type="ARBA" id="ARBA00023136"/>
    </source>
</evidence>
<proteinExistence type="inferred from homology"/>
<keyword evidence="6 12" id="KW-0812">Transmembrane</keyword>
<dbReference type="PANTHER" id="PTHR30622:SF2">
    <property type="entry name" value="UNDECAPRENYL-DIPHOSPHATASE"/>
    <property type="match status" value="1"/>
</dbReference>
<evidence type="ECO:0000256" key="6">
    <source>
        <dbReference type="ARBA" id="ARBA00022692"/>
    </source>
</evidence>
<comment type="catalytic activity">
    <reaction evidence="11">
        <text>di-trans,octa-cis-undecaprenyl diphosphate + H2O = di-trans,octa-cis-undecaprenyl phosphate + phosphate + H(+)</text>
        <dbReference type="Rhea" id="RHEA:28094"/>
        <dbReference type="ChEBI" id="CHEBI:15377"/>
        <dbReference type="ChEBI" id="CHEBI:15378"/>
        <dbReference type="ChEBI" id="CHEBI:43474"/>
        <dbReference type="ChEBI" id="CHEBI:58405"/>
        <dbReference type="ChEBI" id="CHEBI:60392"/>
        <dbReference type="EC" id="3.6.1.27"/>
    </reaction>
</comment>